<evidence type="ECO:0000313" key="1">
    <source>
        <dbReference type="EMBL" id="HFI91101.1"/>
    </source>
</evidence>
<dbReference type="EMBL" id="DSUJ01000008">
    <property type="protein sequence ID" value="HFI91101.1"/>
    <property type="molecule type" value="Genomic_DNA"/>
</dbReference>
<comment type="caution">
    <text evidence="1">The sequence shown here is derived from an EMBL/GenBank/DDBJ whole genome shotgun (WGS) entry which is preliminary data.</text>
</comment>
<reference evidence="1" key="1">
    <citation type="journal article" date="2020" name="mSystems">
        <title>Genome- and Community-Level Interaction Insights into Carbon Utilization and Element Cycling Functions of Hydrothermarchaeota in Hydrothermal Sediment.</title>
        <authorList>
            <person name="Zhou Z."/>
            <person name="Liu Y."/>
            <person name="Xu W."/>
            <person name="Pan J."/>
            <person name="Luo Z.H."/>
            <person name="Li M."/>
        </authorList>
    </citation>
    <scope>NUCLEOTIDE SEQUENCE [LARGE SCALE GENOMIC DNA]</scope>
    <source>
        <strain evidence="1">SpSt-479</strain>
    </source>
</reference>
<sequence>MKLRILSLTILLLSPLSLSEIYSQIFQNNLLVTDSIRINFENKYFISQVAIIPNTETIKLRERILQPNEYQFFYDEGFFKLSDTVAYSIFDTLVVTYLAYNLGLKKEYQRRSLAIKYDEQTGDTLFIVRSETNPFSPENIFGSGIQKSGTIVRGFTVGTTKDFSLNSGLRLQLSGKLSDDIEIVAALTDENTPIQPEGNTERLEELDKVFIQVRHPNAIGTFGDYQLKQRFGEFGIVDRKLQGLMGEFVYEDNSAFISVASSRGKFNTNNFNGQDGVQGPYRLNGINNERDIIIIAGTEKVFLDGIEMKRGENNDYTIEYSNATITFTPNRLITSVSRITVDFEYTDRQYSRNFFGAGITTGFFDNKLKFGVEYLREGDNPDAPIDISLTEQDKVILSQAGDDRSKAVKTGVRIAEPDSLGIIKGIYARVDTTINGIDFAYYIYNPGDSLSIYNVSFSYVGEGKGDYVRESLGVYRFVGIGRGGYLPIIFIPVPQLKQLGAITFSANPVDNLELNFDYAGSLFDANRFSSFDEDDNFGYAANFSVRMEPSQISLGNFSFGKVGINYKERFIEKRFNSFERFNDVEFSRYYNTSSANEKDNESLREIGLTLLPIDELKINSTAGFLSKGDSFNSRRFNNLITLSDNKSYNAEYNLDFVSTSNNIINSRWFRHRGNAFYQFWNLKPGLELLAEDKTDKQSGSDSLLNGSLKYIELTPYFELIEFEGIRFLTKHSFREDYFPIHGRLLKESYSRTNSLEINYKGFKEFSTSANFAVRNKNYTQDFKQLGFLDNQSIVVRSQSKFNFWDPLLKGDLFYEVSTQKSARLQKVFVRVEQGTGNYKYLGDLNNNGIADENEFEPTTFDGDYIQVTIPTDELFPVIDLKTSTRWKTNFSKLFPPGNLISSALRALSAETLWRVEENSKDSKYSNIYLLRLSTFQNEATTIRGSNLIQQDIFLFESETDFSMRFRYLQRTNLNEFSGGFERGYFRERSLRIKFKMVEEISNQTDLTNTDDNLTSQRSSNRVRRITGNFITSDFSYRPVRTIEVGFKIRVGRNEDKFPIQPTLIDFNGQAMRLNVSFLGTGRLRIEIERNELLSNTQQNFLPFELTGGNQIGKNYFWRVNFDYKLSSNLQTTVSYDGRLQGSSKSVHTMRAEARAYF</sequence>
<gene>
    <name evidence="1" type="ORF">ENS31_06150</name>
</gene>
<proteinExistence type="predicted"/>
<dbReference type="AlphaFoldDB" id="A0A7V2ZJK4"/>
<organism evidence="1">
    <name type="scientific">Ignavibacterium album</name>
    <dbReference type="NCBI Taxonomy" id="591197"/>
    <lineage>
        <taxon>Bacteria</taxon>
        <taxon>Pseudomonadati</taxon>
        <taxon>Ignavibacteriota</taxon>
        <taxon>Ignavibacteria</taxon>
        <taxon>Ignavibacteriales</taxon>
        <taxon>Ignavibacteriaceae</taxon>
        <taxon>Ignavibacterium</taxon>
    </lineage>
</organism>
<accession>A0A7V2ZJK4</accession>
<name>A0A7V2ZJK4_9BACT</name>
<protein>
    <submittedName>
        <fullName evidence="1">Uncharacterized protein</fullName>
    </submittedName>
</protein>